<accession>A0AAE0YGF8</accession>
<keyword evidence="1" id="KW-0472">Membrane</keyword>
<organism evidence="2 3">
    <name type="scientific">Elysia crispata</name>
    <name type="common">lettuce slug</name>
    <dbReference type="NCBI Taxonomy" id="231223"/>
    <lineage>
        <taxon>Eukaryota</taxon>
        <taxon>Metazoa</taxon>
        <taxon>Spiralia</taxon>
        <taxon>Lophotrochozoa</taxon>
        <taxon>Mollusca</taxon>
        <taxon>Gastropoda</taxon>
        <taxon>Heterobranchia</taxon>
        <taxon>Euthyneura</taxon>
        <taxon>Panpulmonata</taxon>
        <taxon>Sacoglossa</taxon>
        <taxon>Placobranchoidea</taxon>
        <taxon>Plakobranchidae</taxon>
        <taxon>Elysia</taxon>
    </lineage>
</organism>
<gene>
    <name evidence="2" type="ORF">RRG08_062352</name>
</gene>
<dbReference type="Proteomes" id="UP001283361">
    <property type="component" value="Unassembled WGS sequence"/>
</dbReference>
<sequence length="174" mass="19509">MRGSSSRFVVDRVLFRHNGLMNNTSLHSSSLWITLKPVELRPLEAELNRAILCSTWSADSSIVCPFYCTIFRCGALLEAEKRKEKDHNSCFFLRLGSDFNFRLDNWCLVLLAAIGPLVLVSCPVVINGKLVPLSRRHRTLTFTSDLWTGRSHDPPAQVSYTSVVSYGCGGTRQS</sequence>
<dbReference type="AlphaFoldDB" id="A0AAE0YGF8"/>
<keyword evidence="3" id="KW-1185">Reference proteome</keyword>
<evidence type="ECO:0000256" key="1">
    <source>
        <dbReference type="SAM" id="Phobius"/>
    </source>
</evidence>
<keyword evidence="1" id="KW-1133">Transmembrane helix</keyword>
<name>A0AAE0YGF8_9GAST</name>
<evidence type="ECO:0000313" key="3">
    <source>
        <dbReference type="Proteomes" id="UP001283361"/>
    </source>
</evidence>
<evidence type="ECO:0000313" key="2">
    <source>
        <dbReference type="EMBL" id="KAK3744703.1"/>
    </source>
</evidence>
<comment type="caution">
    <text evidence="2">The sequence shown here is derived from an EMBL/GenBank/DDBJ whole genome shotgun (WGS) entry which is preliminary data.</text>
</comment>
<protein>
    <submittedName>
        <fullName evidence="2">Uncharacterized protein</fullName>
    </submittedName>
</protein>
<dbReference type="EMBL" id="JAWDGP010006253">
    <property type="protein sequence ID" value="KAK3744703.1"/>
    <property type="molecule type" value="Genomic_DNA"/>
</dbReference>
<keyword evidence="1" id="KW-0812">Transmembrane</keyword>
<reference evidence="2" key="1">
    <citation type="journal article" date="2023" name="G3 (Bethesda)">
        <title>A reference genome for the long-term kleptoplast-retaining sea slug Elysia crispata morphotype clarki.</title>
        <authorList>
            <person name="Eastman K.E."/>
            <person name="Pendleton A.L."/>
            <person name="Shaikh M.A."/>
            <person name="Suttiyut T."/>
            <person name="Ogas R."/>
            <person name="Tomko P."/>
            <person name="Gavelis G."/>
            <person name="Widhalm J.R."/>
            <person name="Wisecaver J.H."/>
        </authorList>
    </citation>
    <scope>NUCLEOTIDE SEQUENCE</scope>
    <source>
        <strain evidence="2">ECLA1</strain>
    </source>
</reference>
<feature type="transmembrane region" description="Helical" evidence="1">
    <location>
        <begin position="103"/>
        <end position="126"/>
    </location>
</feature>
<proteinExistence type="predicted"/>